<dbReference type="CDD" id="cd07984">
    <property type="entry name" value="LPLAT_LABLAT-like"/>
    <property type="match status" value="1"/>
</dbReference>
<accession>A0A250DER8</accession>
<evidence type="ECO:0000313" key="7">
    <source>
        <dbReference type="EMBL" id="ATA52764.1"/>
    </source>
</evidence>
<dbReference type="AlphaFoldDB" id="A0A250DER8"/>
<dbReference type="PANTHER" id="PTHR30606:SF10">
    <property type="entry name" value="PHOSPHATIDYLINOSITOL MANNOSIDE ACYLTRANSFERASE"/>
    <property type="match status" value="1"/>
</dbReference>
<dbReference type="PANTHER" id="PTHR30606">
    <property type="entry name" value="LIPID A BIOSYNTHESIS LAUROYL ACYLTRANSFERASE"/>
    <property type="match status" value="1"/>
</dbReference>
<evidence type="ECO:0000256" key="4">
    <source>
        <dbReference type="ARBA" id="ARBA00022679"/>
    </source>
</evidence>
<protein>
    <submittedName>
        <fullName evidence="7">Lipid A biosynthesis acyltransferase</fullName>
    </submittedName>
</protein>
<evidence type="ECO:0000256" key="1">
    <source>
        <dbReference type="ARBA" id="ARBA00004533"/>
    </source>
</evidence>
<dbReference type="EMBL" id="CP023284">
    <property type="protein sequence ID" value="ATA52764.1"/>
    <property type="molecule type" value="Genomic_DNA"/>
</dbReference>
<evidence type="ECO:0000256" key="5">
    <source>
        <dbReference type="ARBA" id="ARBA00023136"/>
    </source>
</evidence>
<dbReference type="RefSeq" id="WP_095743745.1">
    <property type="nucleotide sequence ID" value="NZ_CP023284.1"/>
</dbReference>
<dbReference type="PIRSF" id="PIRSF026649">
    <property type="entry name" value="MsbB"/>
    <property type="match status" value="1"/>
</dbReference>
<comment type="subcellular location">
    <subcellularLocation>
        <location evidence="1">Cell inner membrane</location>
    </subcellularLocation>
</comment>
<evidence type="ECO:0000313" key="8">
    <source>
        <dbReference type="Proteomes" id="UP000217154"/>
    </source>
</evidence>
<dbReference type="Proteomes" id="UP000217154">
    <property type="component" value="Chromosome"/>
</dbReference>
<dbReference type="GO" id="GO:0009247">
    <property type="term" value="P:glycolipid biosynthetic process"/>
    <property type="evidence" value="ECO:0007669"/>
    <property type="project" value="UniProtKB-ARBA"/>
</dbReference>
<evidence type="ECO:0000256" key="6">
    <source>
        <dbReference type="ARBA" id="ARBA00023315"/>
    </source>
</evidence>
<evidence type="ECO:0000256" key="2">
    <source>
        <dbReference type="ARBA" id="ARBA00022475"/>
    </source>
</evidence>
<sequence length="299" mass="32496">MITLFRLLARVPMPLMHRLGALLGWLVWWCAPDYRRRFKANAESAGFSPAQYRPAIAAAGHMASELPWLWLRPQGESVLTRVVRWEGVEAFEAAMRAKKGVILVAPHLGSWEMCGQAIGERFLADFGPITALFRPARKKWMADLIAAGSRDRPGLQTLPTNNTGVRGLIRTLRSGGYTGILPDQVPPLGQGVWAPFLGRPAYTMTLLPRLAQQTGAACFLSVCERLPRGAGYVIRFEPIVGTALTDPEASIGDAAAAMNDGIGRLIHSLPGQYVWDYARYKEPRGEPAVVANAAGGAAP</sequence>
<reference evidence="7 8" key="1">
    <citation type="submission" date="2017-09" db="EMBL/GenBank/DDBJ databases">
        <title>The diverse metabolic capabilities of V. boronicumulans make it an excellent choice for continued studies on novel biodegradation.</title>
        <authorList>
            <person name="Sun S."/>
        </authorList>
    </citation>
    <scope>NUCLEOTIDE SEQUENCE [LARGE SCALE GENOMIC DNA]</scope>
    <source>
        <strain evidence="7 8">J1</strain>
    </source>
</reference>
<dbReference type="InterPro" id="IPR004960">
    <property type="entry name" value="LipA_acyltrans"/>
</dbReference>
<keyword evidence="5" id="KW-0472">Membrane</keyword>
<gene>
    <name evidence="7" type="ORF">CKY39_05710</name>
</gene>
<dbReference type="GO" id="GO:0016746">
    <property type="term" value="F:acyltransferase activity"/>
    <property type="evidence" value="ECO:0007669"/>
    <property type="project" value="UniProtKB-KW"/>
</dbReference>
<dbReference type="GO" id="GO:0005886">
    <property type="term" value="C:plasma membrane"/>
    <property type="evidence" value="ECO:0007669"/>
    <property type="project" value="UniProtKB-SubCell"/>
</dbReference>
<dbReference type="KEGG" id="vbo:CKY39_05710"/>
<name>A0A250DER8_9BURK</name>
<keyword evidence="3" id="KW-0997">Cell inner membrane</keyword>
<keyword evidence="4 7" id="KW-0808">Transferase</keyword>
<dbReference type="NCBIfam" id="NF006487">
    <property type="entry name" value="PRK08905.1"/>
    <property type="match status" value="1"/>
</dbReference>
<keyword evidence="6 7" id="KW-0012">Acyltransferase</keyword>
<keyword evidence="2" id="KW-1003">Cell membrane</keyword>
<proteinExistence type="predicted"/>
<organism evidence="7 8">
    <name type="scientific">Variovorax boronicumulans</name>
    <dbReference type="NCBI Taxonomy" id="436515"/>
    <lineage>
        <taxon>Bacteria</taxon>
        <taxon>Pseudomonadati</taxon>
        <taxon>Pseudomonadota</taxon>
        <taxon>Betaproteobacteria</taxon>
        <taxon>Burkholderiales</taxon>
        <taxon>Comamonadaceae</taxon>
        <taxon>Variovorax</taxon>
    </lineage>
</organism>
<dbReference type="Pfam" id="PF03279">
    <property type="entry name" value="Lip_A_acyltrans"/>
    <property type="match status" value="1"/>
</dbReference>
<evidence type="ECO:0000256" key="3">
    <source>
        <dbReference type="ARBA" id="ARBA00022519"/>
    </source>
</evidence>